<dbReference type="Gene3D" id="1.10.150.50">
    <property type="entry name" value="Transcription Factor, Ets-1"/>
    <property type="match status" value="1"/>
</dbReference>
<dbReference type="AlphaFoldDB" id="A0A9N7VZH1"/>
<dbReference type="SUPFAM" id="SSF47769">
    <property type="entry name" value="SAM/Pointed domain"/>
    <property type="match status" value="1"/>
</dbReference>
<evidence type="ECO:0000259" key="2">
    <source>
        <dbReference type="PROSITE" id="PS50105"/>
    </source>
</evidence>
<dbReference type="Pfam" id="PF07647">
    <property type="entry name" value="SAM_2"/>
    <property type="match status" value="1"/>
</dbReference>
<sequence length="231" mass="25999">MDCLQWSCHEVARWIESIGFPQYKACFTDNFITGRKLIYVNCIYLPRLGITDFKDMQVISACVRERLGIKETRWSSSIADPLRDNMGLFLEQKSRTGERAEGLTYQQSSDDTRRQEKEPNVNHNSKGGQRRGTAASVCAHKWSLCSSERPDYHSGHSSPLVRNGAGYRCLTASQSGVQEQQQEEEGLRYGLYYGSNLSVNLDYLALSPRASPANATGTSGRIQLHERGRPL</sequence>
<feature type="region of interest" description="Disordered" evidence="1">
    <location>
        <begin position="210"/>
        <end position="231"/>
    </location>
</feature>
<comment type="caution">
    <text evidence="3">The sequence shown here is derived from an EMBL/GenBank/DDBJ whole genome shotgun (WGS) entry which is preliminary data.</text>
</comment>
<feature type="compositionally biased region" description="Basic and acidic residues" evidence="1">
    <location>
        <begin position="110"/>
        <end position="120"/>
    </location>
</feature>
<dbReference type="InterPro" id="IPR001660">
    <property type="entry name" value="SAM"/>
</dbReference>
<dbReference type="PROSITE" id="PS50105">
    <property type="entry name" value="SAM_DOMAIN"/>
    <property type="match status" value="1"/>
</dbReference>
<dbReference type="EMBL" id="CADEAL010004399">
    <property type="protein sequence ID" value="CAB1458694.1"/>
    <property type="molecule type" value="Genomic_DNA"/>
</dbReference>
<organism evidence="3 4">
    <name type="scientific">Pleuronectes platessa</name>
    <name type="common">European plaice</name>
    <dbReference type="NCBI Taxonomy" id="8262"/>
    <lineage>
        <taxon>Eukaryota</taxon>
        <taxon>Metazoa</taxon>
        <taxon>Chordata</taxon>
        <taxon>Craniata</taxon>
        <taxon>Vertebrata</taxon>
        <taxon>Euteleostomi</taxon>
        <taxon>Actinopterygii</taxon>
        <taxon>Neopterygii</taxon>
        <taxon>Teleostei</taxon>
        <taxon>Neoteleostei</taxon>
        <taxon>Acanthomorphata</taxon>
        <taxon>Carangaria</taxon>
        <taxon>Pleuronectiformes</taxon>
        <taxon>Pleuronectoidei</taxon>
        <taxon>Pleuronectidae</taxon>
        <taxon>Pleuronectes</taxon>
    </lineage>
</organism>
<evidence type="ECO:0000256" key="1">
    <source>
        <dbReference type="SAM" id="MobiDB-lite"/>
    </source>
</evidence>
<dbReference type="Proteomes" id="UP001153269">
    <property type="component" value="Unassembled WGS sequence"/>
</dbReference>
<evidence type="ECO:0000313" key="3">
    <source>
        <dbReference type="EMBL" id="CAB1458694.1"/>
    </source>
</evidence>
<feature type="domain" description="SAM" evidence="2">
    <location>
        <begin position="6"/>
        <end position="52"/>
    </location>
</feature>
<reference evidence="3" key="1">
    <citation type="submission" date="2020-03" db="EMBL/GenBank/DDBJ databases">
        <authorList>
            <person name="Weist P."/>
        </authorList>
    </citation>
    <scope>NUCLEOTIDE SEQUENCE</scope>
</reference>
<proteinExistence type="predicted"/>
<protein>
    <recommendedName>
        <fullName evidence="2">SAM domain-containing protein</fullName>
    </recommendedName>
</protein>
<dbReference type="InterPro" id="IPR013761">
    <property type="entry name" value="SAM/pointed_sf"/>
</dbReference>
<feature type="region of interest" description="Disordered" evidence="1">
    <location>
        <begin position="97"/>
        <end position="133"/>
    </location>
</feature>
<accession>A0A9N7VZH1</accession>
<keyword evidence="4" id="KW-1185">Reference proteome</keyword>
<dbReference type="SMART" id="SM00454">
    <property type="entry name" value="SAM"/>
    <property type="match status" value="1"/>
</dbReference>
<name>A0A9N7VZH1_PLEPL</name>
<dbReference type="PANTHER" id="PTHR46829">
    <property type="entry name" value="STERILE ALPHA MOTIF DOMAIN-CONTAINING PROTEIN 15"/>
    <property type="match status" value="1"/>
</dbReference>
<dbReference type="PANTHER" id="PTHR46829:SF1">
    <property type="entry name" value="STERILE ALPHA MOTIF DOMAIN-CONTAINING PROTEIN 15"/>
    <property type="match status" value="1"/>
</dbReference>
<gene>
    <name evidence="3" type="ORF">PLEPLA_LOCUS46525</name>
</gene>
<dbReference type="CDD" id="cd09530">
    <property type="entry name" value="SAM_Samd14"/>
    <property type="match status" value="1"/>
</dbReference>
<evidence type="ECO:0000313" key="4">
    <source>
        <dbReference type="Proteomes" id="UP001153269"/>
    </source>
</evidence>